<evidence type="ECO:0000313" key="4">
    <source>
        <dbReference type="WBParaSite" id="jg3553"/>
    </source>
</evidence>
<feature type="transmembrane region" description="Helical" evidence="2">
    <location>
        <begin position="168"/>
        <end position="189"/>
    </location>
</feature>
<evidence type="ECO:0000256" key="1">
    <source>
        <dbReference type="SAM" id="MobiDB-lite"/>
    </source>
</evidence>
<feature type="compositionally biased region" description="Pro residues" evidence="1">
    <location>
        <begin position="248"/>
        <end position="270"/>
    </location>
</feature>
<keyword evidence="2" id="KW-0812">Transmembrane</keyword>
<keyword evidence="2" id="KW-1133">Transmembrane helix</keyword>
<keyword evidence="3" id="KW-1185">Reference proteome</keyword>
<organism evidence="3 4">
    <name type="scientific">Ditylenchus dipsaci</name>
    <dbReference type="NCBI Taxonomy" id="166011"/>
    <lineage>
        <taxon>Eukaryota</taxon>
        <taxon>Metazoa</taxon>
        <taxon>Ecdysozoa</taxon>
        <taxon>Nematoda</taxon>
        <taxon>Chromadorea</taxon>
        <taxon>Rhabditida</taxon>
        <taxon>Tylenchina</taxon>
        <taxon>Tylenchomorpha</taxon>
        <taxon>Sphaerularioidea</taxon>
        <taxon>Anguinidae</taxon>
        <taxon>Anguininae</taxon>
        <taxon>Ditylenchus</taxon>
    </lineage>
</organism>
<evidence type="ECO:0000313" key="3">
    <source>
        <dbReference type="Proteomes" id="UP000887574"/>
    </source>
</evidence>
<feature type="transmembrane region" description="Helical" evidence="2">
    <location>
        <begin position="12"/>
        <end position="34"/>
    </location>
</feature>
<feature type="transmembrane region" description="Helical" evidence="2">
    <location>
        <begin position="40"/>
        <end position="59"/>
    </location>
</feature>
<feature type="transmembrane region" description="Helical" evidence="2">
    <location>
        <begin position="279"/>
        <end position="296"/>
    </location>
</feature>
<feature type="region of interest" description="Disordered" evidence="1">
    <location>
        <begin position="241"/>
        <end position="271"/>
    </location>
</feature>
<dbReference type="WBParaSite" id="jg3553">
    <property type="protein sequence ID" value="jg3553"/>
    <property type="gene ID" value="jg3553"/>
</dbReference>
<protein>
    <submittedName>
        <fullName evidence="4">Vomeronasal type-1 receptor</fullName>
    </submittedName>
</protein>
<feature type="transmembrane region" description="Helical" evidence="2">
    <location>
        <begin position="201"/>
        <end position="220"/>
    </location>
</feature>
<name>A0A915E752_9BILA</name>
<sequence>MTAQEVRILIQSSSAFVFLCLLIAAFNIEIYLGWVTPKSIAAANSCWICFCGVGPVLYLTMNKNIRRRSLLLLRCTIEGNATKTPKIFVTATAKLPSSANLTIVKSHVSRSWAVTIVASIPHYIYMFITWSSVDTIRNAEFLFWTGVFGRSVLSSLPIKGEHDCNVNYYYGILLNFLPSSTILMLAKVFQIQAGLKIDHYFHYNVIFSSIDVLMSALIYYSMFFANLCLVAAKPSGHQESLEGLEPCTGPPPTGPPPTGSRPDGPPPCRPPGGFGGFKGGHLLAALVALHLLLTLLPSNSKKSIL</sequence>
<reference evidence="4" key="1">
    <citation type="submission" date="2022-11" db="UniProtKB">
        <authorList>
            <consortium name="WormBaseParasite"/>
        </authorList>
    </citation>
    <scope>IDENTIFICATION</scope>
</reference>
<proteinExistence type="predicted"/>
<accession>A0A915E752</accession>
<dbReference type="AlphaFoldDB" id="A0A915E752"/>
<evidence type="ECO:0000256" key="2">
    <source>
        <dbReference type="SAM" id="Phobius"/>
    </source>
</evidence>
<keyword evidence="2" id="KW-0472">Membrane</keyword>
<dbReference type="Proteomes" id="UP000887574">
    <property type="component" value="Unplaced"/>
</dbReference>
<feature type="transmembrane region" description="Helical" evidence="2">
    <location>
        <begin position="112"/>
        <end position="133"/>
    </location>
</feature>